<dbReference type="AlphaFoldDB" id="A0A841C044"/>
<keyword evidence="1" id="KW-1133">Transmembrane helix</keyword>
<evidence type="ECO:0000313" key="2">
    <source>
        <dbReference type="EMBL" id="MBB5873754.1"/>
    </source>
</evidence>
<keyword evidence="3" id="KW-1185">Reference proteome</keyword>
<organism evidence="2 3">
    <name type="scientific">Allocatelliglobosispora scoriae</name>
    <dbReference type="NCBI Taxonomy" id="643052"/>
    <lineage>
        <taxon>Bacteria</taxon>
        <taxon>Bacillati</taxon>
        <taxon>Actinomycetota</taxon>
        <taxon>Actinomycetes</taxon>
        <taxon>Micromonosporales</taxon>
        <taxon>Micromonosporaceae</taxon>
        <taxon>Allocatelliglobosispora</taxon>
    </lineage>
</organism>
<keyword evidence="1" id="KW-0812">Transmembrane</keyword>
<comment type="caution">
    <text evidence="2">The sequence shown here is derived from an EMBL/GenBank/DDBJ whole genome shotgun (WGS) entry which is preliminary data.</text>
</comment>
<dbReference type="Proteomes" id="UP000587527">
    <property type="component" value="Unassembled WGS sequence"/>
</dbReference>
<evidence type="ECO:0000313" key="3">
    <source>
        <dbReference type="Proteomes" id="UP000587527"/>
    </source>
</evidence>
<proteinExistence type="predicted"/>
<name>A0A841C044_9ACTN</name>
<dbReference type="EMBL" id="JACHMN010000003">
    <property type="protein sequence ID" value="MBB5873754.1"/>
    <property type="molecule type" value="Genomic_DNA"/>
</dbReference>
<gene>
    <name evidence="2" type="ORF">F4553_007188</name>
</gene>
<feature type="transmembrane region" description="Helical" evidence="1">
    <location>
        <begin position="63"/>
        <end position="82"/>
    </location>
</feature>
<feature type="transmembrane region" description="Helical" evidence="1">
    <location>
        <begin position="132"/>
        <end position="157"/>
    </location>
</feature>
<protein>
    <submittedName>
        <fullName evidence="2">Uncharacterized protein</fullName>
    </submittedName>
</protein>
<reference evidence="2 3" key="1">
    <citation type="submission" date="2020-08" db="EMBL/GenBank/DDBJ databases">
        <title>Sequencing the genomes of 1000 actinobacteria strains.</title>
        <authorList>
            <person name="Klenk H.-P."/>
        </authorList>
    </citation>
    <scope>NUCLEOTIDE SEQUENCE [LARGE SCALE GENOMIC DNA]</scope>
    <source>
        <strain evidence="2 3">DSM 45362</strain>
    </source>
</reference>
<sequence length="174" mass="17557">MPDMVRRMLLVGGAALALIGFVLGLSSIALPWLDIDVVARVDLIGFSRQQHDSKPVFALDGGAWFFVVLMLLFLLVLAATLTSGAVSRLLGGAGMALSVAGLAVVVAIWPDTDAGDSSVVSALGFAQAQTELTVGVGAVLAPIALLILGAAALLIGLGGGIGDWLRRVVAAAAA</sequence>
<accession>A0A841C044</accession>
<feature type="transmembrane region" description="Helical" evidence="1">
    <location>
        <begin position="89"/>
        <end position="109"/>
    </location>
</feature>
<keyword evidence="1" id="KW-0472">Membrane</keyword>
<evidence type="ECO:0000256" key="1">
    <source>
        <dbReference type="SAM" id="Phobius"/>
    </source>
</evidence>